<dbReference type="KEGG" id="rei:IE4771_PD00441"/>
<sequence>MSGLDIDNVKLTNYHLIVEEVFDESVFGMVAPSFKIKGVKGIGTSHLQVMRSVYTLAIGEDVYFKGSKLQGSPGVRELLSEFFESGTQLTTRPNGRTTVMHRYLGKKNIFTAKALEHYKTSVTLNFLRVYGEDPAPTRLLYGNPAATFIQKTGERPMAAAYFNGNNNRLELLHYFDRRTLVDGFLKRFSEASAAAVG</sequence>
<evidence type="ECO:0000313" key="1">
    <source>
        <dbReference type="EMBL" id="AIC30996.1"/>
    </source>
</evidence>
<geneLocation type="plasmid" evidence="1 2">
    <name>pRetIE4771d</name>
</geneLocation>
<dbReference type="AlphaFoldDB" id="A0A060IHB2"/>
<organism evidence="1 2">
    <name type="scientific">Rhizobium etli bv. mimosae str. IE4771</name>
    <dbReference type="NCBI Taxonomy" id="1432050"/>
    <lineage>
        <taxon>Bacteria</taxon>
        <taxon>Pseudomonadati</taxon>
        <taxon>Pseudomonadota</taxon>
        <taxon>Alphaproteobacteria</taxon>
        <taxon>Hyphomicrobiales</taxon>
        <taxon>Rhizobiaceae</taxon>
        <taxon>Rhizobium/Agrobacterium group</taxon>
        <taxon>Rhizobium</taxon>
    </lineage>
</organism>
<dbReference type="Proteomes" id="UP000027180">
    <property type="component" value="Plasmid pRetIE4771d"/>
</dbReference>
<accession>A0A060IHB2</accession>
<evidence type="ECO:0000313" key="2">
    <source>
        <dbReference type="Proteomes" id="UP000027180"/>
    </source>
</evidence>
<name>A0A060IHB2_RHIET</name>
<proteinExistence type="predicted"/>
<reference evidence="1 2" key="1">
    <citation type="submission" date="2013-12" db="EMBL/GenBank/DDBJ databases">
        <title>Complete genome sequence of Rhizobium etli bv. mimosae IE4771.</title>
        <authorList>
            <person name="Bustos P."/>
            <person name="Santamaria R.I."/>
            <person name="Lozano L."/>
            <person name="Ormeno-Orrillo E."/>
            <person name="Rogel M.A."/>
            <person name="Romero D."/>
            <person name="Cevallos M.A."/>
            <person name="Martinez-Romero E."/>
            <person name="Gonzalez V."/>
        </authorList>
    </citation>
    <scope>NUCLEOTIDE SEQUENCE [LARGE SCALE GENOMIC DNA]</scope>
    <source>
        <strain evidence="1 2">IE4771</strain>
        <plasmid evidence="2">Plasmid pRetIE4771d</plasmid>
    </source>
</reference>
<gene>
    <name evidence="1" type="ORF">IE4771_PD00441</name>
</gene>
<dbReference type="EMBL" id="CP006990">
    <property type="protein sequence ID" value="AIC30996.1"/>
    <property type="molecule type" value="Genomic_DNA"/>
</dbReference>
<dbReference type="HOGENOM" id="CLU_1389245_0_0_5"/>
<keyword evidence="1" id="KW-0614">Plasmid</keyword>
<dbReference type="RefSeq" id="WP_040142036.1">
    <property type="nucleotide sequence ID" value="NZ_CP006990.1"/>
</dbReference>
<protein>
    <submittedName>
        <fullName evidence="1">Uncharacterized protein</fullName>
    </submittedName>
</protein>
<dbReference type="OrthoDB" id="8354287at2"/>